<dbReference type="EMBL" id="RBWU01000004">
    <property type="protein sequence ID" value="RKS73173.1"/>
    <property type="molecule type" value="Genomic_DNA"/>
</dbReference>
<dbReference type="RefSeq" id="WP_121435726.1">
    <property type="nucleotide sequence ID" value="NZ_RBWU01000004.1"/>
</dbReference>
<feature type="region of interest" description="Disordered" evidence="1">
    <location>
        <begin position="1"/>
        <end position="96"/>
    </location>
</feature>
<evidence type="ECO:0000313" key="4">
    <source>
        <dbReference type="Proteomes" id="UP000274601"/>
    </source>
</evidence>
<feature type="transmembrane region" description="Helical" evidence="2">
    <location>
        <begin position="103"/>
        <end position="122"/>
    </location>
</feature>
<protein>
    <submittedName>
        <fullName evidence="3">Uncharacterized protein</fullName>
    </submittedName>
</protein>
<keyword evidence="2" id="KW-1133">Transmembrane helix</keyword>
<comment type="caution">
    <text evidence="3">The sequence shown here is derived from an EMBL/GenBank/DDBJ whole genome shotgun (WGS) entry which is preliminary data.</text>
</comment>
<sequence length="161" mass="17296">MARQTPDPQRPTGSTPAPRPEAGPLSHADDMARGIRSVRPTEPTAGRAERSRPGRVDHVDARPASAEPAADVRAEPAADVRAEQRPRSSRRDTTRHRFRAGRLWLLGAGAAGGLAPTGLILLSQRPPVAGAVAALATVYIATLTTLREVREARDRRALKKR</sequence>
<organism evidence="3 4">
    <name type="scientific">Actinomadura pelletieri DSM 43383</name>
    <dbReference type="NCBI Taxonomy" id="1120940"/>
    <lineage>
        <taxon>Bacteria</taxon>
        <taxon>Bacillati</taxon>
        <taxon>Actinomycetota</taxon>
        <taxon>Actinomycetes</taxon>
        <taxon>Streptosporangiales</taxon>
        <taxon>Thermomonosporaceae</taxon>
        <taxon>Actinomadura</taxon>
    </lineage>
</organism>
<feature type="compositionally biased region" description="Basic and acidic residues" evidence="1">
    <location>
        <begin position="70"/>
        <end position="92"/>
    </location>
</feature>
<evidence type="ECO:0000313" key="3">
    <source>
        <dbReference type="EMBL" id="RKS73173.1"/>
    </source>
</evidence>
<name>A0A495QKX8_9ACTN</name>
<keyword evidence="4" id="KW-1185">Reference proteome</keyword>
<evidence type="ECO:0000256" key="1">
    <source>
        <dbReference type="SAM" id="MobiDB-lite"/>
    </source>
</evidence>
<feature type="transmembrane region" description="Helical" evidence="2">
    <location>
        <begin position="128"/>
        <end position="146"/>
    </location>
</feature>
<dbReference type="AlphaFoldDB" id="A0A495QKX8"/>
<keyword evidence="2" id="KW-0472">Membrane</keyword>
<gene>
    <name evidence="3" type="ORF">BZB76_3857</name>
</gene>
<reference evidence="3 4" key="1">
    <citation type="submission" date="2018-10" db="EMBL/GenBank/DDBJ databases">
        <title>Genomic Encyclopedia of Archaeal and Bacterial Type Strains, Phase II (KMG-II): from individual species to whole genera.</title>
        <authorList>
            <person name="Goeker M."/>
        </authorList>
    </citation>
    <scope>NUCLEOTIDE SEQUENCE [LARGE SCALE GENOMIC DNA]</scope>
    <source>
        <strain evidence="3 4">DSM 43383</strain>
    </source>
</reference>
<dbReference type="Proteomes" id="UP000274601">
    <property type="component" value="Unassembled WGS sequence"/>
</dbReference>
<accession>A0A495QKX8</accession>
<keyword evidence="2" id="KW-0812">Transmembrane</keyword>
<evidence type="ECO:0000256" key="2">
    <source>
        <dbReference type="SAM" id="Phobius"/>
    </source>
</evidence>
<feature type="compositionally biased region" description="Basic and acidic residues" evidence="1">
    <location>
        <begin position="47"/>
        <end position="61"/>
    </location>
</feature>
<proteinExistence type="predicted"/>